<dbReference type="OrthoDB" id="3472897at2"/>
<sequence length="191" mass="20515">MDTRELILDAAAGVIRHRGMAKTTTREIAREAGYSEAALYKHFSSKAELLVAVLQERSPAMAQLTRATDRDDEDLTTGLTAIAKAAIAFYTDSFPMLASIFSEPSILAAHTASLNHIGAGPHRVNESVVDYLRRHETLGLVPANADLDGAAGLLVGACFQHAFLGHMNWPDRRSDRAAATAFATLVAASLR</sequence>
<dbReference type="InterPro" id="IPR009057">
    <property type="entry name" value="Homeodomain-like_sf"/>
</dbReference>
<proteinExistence type="predicted"/>
<dbReference type="AlphaFoldDB" id="A0A239P4G0"/>
<keyword evidence="2 4" id="KW-0238">DNA-binding</keyword>
<evidence type="ECO:0000259" key="5">
    <source>
        <dbReference type="PROSITE" id="PS50977"/>
    </source>
</evidence>
<organism evidence="6 7">
    <name type="scientific">Asanoa hainanensis</name>
    <dbReference type="NCBI Taxonomy" id="560556"/>
    <lineage>
        <taxon>Bacteria</taxon>
        <taxon>Bacillati</taxon>
        <taxon>Actinomycetota</taxon>
        <taxon>Actinomycetes</taxon>
        <taxon>Micromonosporales</taxon>
        <taxon>Micromonosporaceae</taxon>
        <taxon>Asanoa</taxon>
    </lineage>
</organism>
<dbReference type="Gene3D" id="1.10.10.60">
    <property type="entry name" value="Homeodomain-like"/>
    <property type="match status" value="1"/>
</dbReference>
<keyword evidence="1" id="KW-0805">Transcription regulation</keyword>
<dbReference type="InterPro" id="IPR050109">
    <property type="entry name" value="HTH-type_TetR-like_transc_reg"/>
</dbReference>
<dbReference type="Proteomes" id="UP000198362">
    <property type="component" value="Unassembled WGS sequence"/>
</dbReference>
<dbReference type="SUPFAM" id="SSF48498">
    <property type="entry name" value="Tetracyclin repressor-like, C-terminal domain"/>
    <property type="match status" value="1"/>
</dbReference>
<dbReference type="PANTHER" id="PTHR30055">
    <property type="entry name" value="HTH-TYPE TRANSCRIPTIONAL REGULATOR RUTR"/>
    <property type="match status" value="1"/>
</dbReference>
<dbReference type="PROSITE" id="PS50977">
    <property type="entry name" value="HTH_TETR_2"/>
    <property type="match status" value="1"/>
</dbReference>
<accession>A0A239P4G0</accession>
<dbReference type="Gene3D" id="1.10.357.10">
    <property type="entry name" value="Tetracycline Repressor, domain 2"/>
    <property type="match status" value="1"/>
</dbReference>
<dbReference type="EMBL" id="FZPH01000013">
    <property type="protein sequence ID" value="SNT61189.1"/>
    <property type="molecule type" value="Genomic_DNA"/>
</dbReference>
<protein>
    <submittedName>
        <fullName evidence="6">DNA-binding transcriptional regulator, AcrR family</fullName>
    </submittedName>
</protein>
<keyword evidence="7" id="KW-1185">Reference proteome</keyword>
<dbReference type="PRINTS" id="PR00455">
    <property type="entry name" value="HTHTETR"/>
</dbReference>
<evidence type="ECO:0000256" key="1">
    <source>
        <dbReference type="ARBA" id="ARBA00023015"/>
    </source>
</evidence>
<evidence type="ECO:0000256" key="3">
    <source>
        <dbReference type="ARBA" id="ARBA00023163"/>
    </source>
</evidence>
<feature type="domain" description="HTH tetR-type" evidence="5">
    <location>
        <begin position="1"/>
        <end position="61"/>
    </location>
</feature>
<dbReference type="PANTHER" id="PTHR30055:SF234">
    <property type="entry name" value="HTH-TYPE TRANSCRIPTIONAL REGULATOR BETI"/>
    <property type="match status" value="1"/>
</dbReference>
<evidence type="ECO:0000313" key="6">
    <source>
        <dbReference type="EMBL" id="SNT61189.1"/>
    </source>
</evidence>
<evidence type="ECO:0000256" key="4">
    <source>
        <dbReference type="PROSITE-ProRule" id="PRU00335"/>
    </source>
</evidence>
<dbReference type="GO" id="GO:0003700">
    <property type="term" value="F:DNA-binding transcription factor activity"/>
    <property type="evidence" value="ECO:0007669"/>
    <property type="project" value="TreeGrafter"/>
</dbReference>
<dbReference type="Pfam" id="PF00440">
    <property type="entry name" value="TetR_N"/>
    <property type="match status" value="1"/>
</dbReference>
<keyword evidence="3" id="KW-0804">Transcription</keyword>
<dbReference type="GO" id="GO:0000976">
    <property type="term" value="F:transcription cis-regulatory region binding"/>
    <property type="evidence" value="ECO:0007669"/>
    <property type="project" value="TreeGrafter"/>
</dbReference>
<evidence type="ECO:0000256" key="2">
    <source>
        <dbReference type="ARBA" id="ARBA00023125"/>
    </source>
</evidence>
<dbReference type="RefSeq" id="WP_089253465.1">
    <property type="nucleotide sequence ID" value="NZ_FZPH01000013.1"/>
</dbReference>
<reference evidence="6 7" key="1">
    <citation type="submission" date="2017-06" db="EMBL/GenBank/DDBJ databases">
        <authorList>
            <person name="Kim H.J."/>
            <person name="Triplett B.A."/>
        </authorList>
    </citation>
    <scope>NUCLEOTIDE SEQUENCE [LARGE SCALE GENOMIC DNA]</scope>
    <source>
        <strain evidence="6 7">CGMCC 4.5593</strain>
    </source>
</reference>
<dbReference type="InterPro" id="IPR036271">
    <property type="entry name" value="Tet_transcr_reg_TetR-rel_C_sf"/>
</dbReference>
<dbReference type="InterPro" id="IPR001647">
    <property type="entry name" value="HTH_TetR"/>
</dbReference>
<gene>
    <name evidence="6" type="ORF">SAMN05421812_11322</name>
</gene>
<evidence type="ECO:0000313" key="7">
    <source>
        <dbReference type="Proteomes" id="UP000198362"/>
    </source>
</evidence>
<feature type="DNA-binding region" description="H-T-H motif" evidence="4">
    <location>
        <begin position="24"/>
        <end position="43"/>
    </location>
</feature>
<name>A0A239P4G0_9ACTN</name>
<dbReference type="SUPFAM" id="SSF46689">
    <property type="entry name" value="Homeodomain-like"/>
    <property type="match status" value="1"/>
</dbReference>